<keyword evidence="1" id="KW-0808">Transferase</keyword>
<dbReference type="RefSeq" id="WP_210661074.1">
    <property type="nucleotide sequence ID" value="NZ_JAGKQQ010000001.1"/>
</dbReference>
<dbReference type="CDD" id="cd03801">
    <property type="entry name" value="GT4_PimA-like"/>
    <property type="match status" value="1"/>
</dbReference>
<name>A0ABS5C2C1_9BACT</name>
<dbReference type="Proteomes" id="UP000676565">
    <property type="component" value="Unassembled WGS sequence"/>
</dbReference>
<accession>A0ABS5C2C1</accession>
<dbReference type="SUPFAM" id="SSF53756">
    <property type="entry name" value="UDP-Glycosyltransferase/glycogen phosphorylase"/>
    <property type="match status" value="1"/>
</dbReference>
<dbReference type="Pfam" id="PF13439">
    <property type="entry name" value="Glyco_transf_4"/>
    <property type="match status" value="1"/>
</dbReference>
<dbReference type="EMBL" id="JAGKQQ010000001">
    <property type="protein sequence ID" value="MBP3960063.1"/>
    <property type="molecule type" value="Genomic_DNA"/>
</dbReference>
<proteinExistence type="predicted"/>
<dbReference type="Pfam" id="PF13692">
    <property type="entry name" value="Glyco_trans_1_4"/>
    <property type="match status" value="1"/>
</dbReference>
<evidence type="ECO:0000313" key="4">
    <source>
        <dbReference type="Proteomes" id="UP000676565"/>
    </source>
</evidence>
<organism evidence="3 4">
    <name type="scientific">Gemmata palustris</name>
    <dbReference type="NCBI Taxonomy" id="2822762"/>
    <lineage>
        <taxon>Bacteria</taxon>
        <taxon>Pseudomonadati</taxon>
        <taxon>Planctomycetota</taxon>
        <taxon>Planctomycetia</taxon>
        <taxon>Gemmatales</taxon>
        <taxon>Gemmataceae</taxon>
        <taxon>Gemmata</taxon>
    </lineage>
</organism>
<evidence type="ECO:0000313" key="3">
    <source>
        <dbReference type="EMBL" id="MBP3960063.1"/>
    </source>
</evidence>
<protein>
    <submittedName>
        <fullName evidence="3">Glycosyltransferase family 4 protein</fullName>
    </submittedName>
</protein>
<dbReference type="PANTHER" id="PTHR46401:SF2">
    <property type="entry name" value="GLYCOSYLTRANSFERASE WBBK-RELATED"/>
    <property type="match status" value="1"/>
</dbReference>
<dbReference type="PANTHER" id="PTHR46401">
    <property type="entry name" value="GLYCOSYLTRANSFERASE WBBK-RELATED"/>
    <property type="match status" value="1"/>
</dbReference>
<dbReference type="Gene3D" id="3.40.50.11090">
    <property type="match status" value="1"/>
</dbReference>
<feature type="domain" description="Glycosyltransferase subfamily 4-like N-terminal" evidence="2">
    <location>
        <begin position="13"/>
        <end position="173"/>
    </location>
</feature>
<sequence length="367" mass="40991">MRITFICPPFDLSGGQRVIATYAEHLQRRGHHVVVLAPPHRRRSIREIARSLYYTRRWPAYSISAHINQVAVERRTLDRHRPVTDSDVPNADVVIATWWETAEWVMALSPSKGTKAYFLQHHEVFDYLPVARSEATWRLPIQKIVVAQWLADLARDRYGDPSAQVVRNAVDQDLFHAEPRGKNLVPTVGLMYSTAPFKGCDVSLEAVRIASAQLPSLRLLAFGCSPINPRLPLHPGAEYHLQPPQQRIRELYSRCDAWLFASRSEGFGLPILEAMACRTPVIGTPAGAAPELLAEGGGYLVRPEDPEDMAAAIVRLCGLPDSDWRILSERAHSVATRYTWDDATDLFEGALRTAMEKGSSLGELATS</sequence>
<comment type="caution">
    <text evidence="3">The sequence shown here is derived from an EMBL/GenBank/DDBJ whole genome shotgun (WGS) entry which is preliminary data.</text>
</comment>
<dbReference type="Gene3D" id="3.40.50.2000">
    <property type="entry name" value="Glycogen Phosphorylase B"/>
    <property type="match status" value="1"/>
</dbReference>
<dbReference type="InterPro" id="IPR028098">
    <property type="entry name" value="Glyco_trans_4-like_N"/>
</dbReference>
<gene>
    <name evidence="3" type="ORF">J8F10_32960</name>
</gene>
<keyword evidence="4" id="KW-1185">Reference proteome</keyword>
<evidence type="ECO:0000259" key="2">
    <source>
        <dbReference type="Pfam" id="PF13439"/>
    </source>
</evidence>
<reference evidence="3 4" key="1">
    <citation type="submission" date="2021-04" db="EMBL/GenBank/DDBJ databases">
        <authorList>
            <person name="Ivanova A."/>
        </authorList>
    </citation>
    <scope>NUCLEOTIDE SEQUENCE [LARGE SCALE GENOMIC DNA]</scope>
    <source>
        <strain evidence="3 4">G18</strain>
    </source>
</reference>
<evidence type="ECO:0000256" key="1">
    <source>
        <dbReference type="ARBA" id="ARBA00022679"/>
    </source>
</evidence>